<dbReference type="Pfam" id="PF13561">
    <property type="entry name" value="adh_short_C2"/>
    <property type="match status" value="1"/>
</dbReference>
<keyword evidence="3" id="KW-1185">Reference proteome</keyword>
<evidence type="ECO:0000313" key="2">
    <source>
        <dbReference type="EMBL" id="CCW17368.1"/>
    </source>
</evidence>
<protein>
    <submittedName>
        <fullName evidence="2">3-oxoacyl-[acyl-carrier protein] reductase</fullName>
        <ecNumber evidence="2">1.1.1.100</ecNumber>
    </submittedName>
</protein>
<proteinExistence type="inferred from homology"/>
<evidence type="ECO:0000313" key="3">
    <source>
        <dbReference type="Proteomes" id="UP000013201"/>
    </source>
</evidence>
<dbReference type="InterPro" id="IPR002347">
    <property type="entry name" value="SDR_fam"/>
</dbReference>
<dbReference type="SUPFAM" id="SSF51735">
    <property type="entry name" value="NAD(P)-binding Rossmann-fold domains"/>
    <property type="match status" value="1"/>
</dbReference>
<dbReference type="Gene3D" id="3.40.50.720">
    <property type="entry name" value="NAD(P)-binding Rossmann-like Domain"/>
    <property type="match status" value="1"/>
</dbReference>
<dbReference type="PANTHER" id="PTHR42879:SF6">
    <property type="entry name" value="NADPH-DEPENDENT REDUCTASE BACG"/>
    <property type="match status" value="1"/>
</dbReference>
<dbReference type="EMBL" id="CAVK010000077">
    <property type="protein sequence ID" value="CCW17368.1"/>
    <property type="molecule type" value="Genomic_DNA"/>
</dbReference>
<dbReference type="PRINTS" id="PR00081">
    <property type="entry name" value="GDHRDH"/>
</dbReference>
<dbReference type="InterPro" id="IPR036291">
    <property type="entry name" value="NAD(P)-bd_dom_sf"/>
</dbReference>
<evidence type="ECO:0000256" key="1">
    <source>
        <dbReference type="ARBA" id="ARBA00006484"/>
    </source>
</evidence>
<dbReference type="PANTHER" id="PTHR42879">
    <property type="entry name" value="3-OXOACYL-(ACYL-CARRIER-PROTEIN) REDUCTASE"/>
    <property type="match status" value="1"/>
</dbReference>
<dbReference type="GO" id="GO:0004316">
    <property type="term" value="F:3-oxoacyl-[acyl-carrier-protein] reductase (NADPH) activity"/>
    <property type="evidence" value="ECO:0007669"/>
    <property type="project" value="UniProtKB-EC"/>
</dbReference>
<dbReference type="AlphaFoldDB" id="N1MPI8"/>
<sequence length="268" mass="28836">MKVRRQCKAEVHFGEEYMKSEKGGAIVIGGSGGLGSAIVRRLAQDWAYLDLTFRRNATAAAGLSEELSDKCSIASHQLDIGDENRLEEVLQAAHKRSGALRTIIFSSGMHIPQVYVSRLQAEEWHEAVQTELMGFIALVRYALPILRETGGSIVNVGSVAPHRFVIGDALSSVPKAGTEALCRAVAKEEGRYGVRVNTVAPGIMRVGIGGQLMETIYSSEIWENSRRNTPLQRFGDGEDIAGAVAFLCSSEAGFITGQTLIADGGLSL</sequence>
<name>N1MPI8_9SPHN</name>
<dbReference type="Proteomes" id="UP000013201">
    <property type="component" value="Unassembled WGS sequence"/>
</dbReference>
<dbReference type="CDD" id="cd05233">
    <property type="entry name" value="SDR_c"/>
    <property type="match status" value="1"/>
</dbReference>
<dbReference type="InterPro" id="IPR050259">
    <property type="entry name" value="SDR"/>
</dbReference>
<dbReference type="EC" id="1.1.1.100" evidence="2"/>
<reference evidence="2 3" key="1">
    <citation type="submission" date="2013-03" db="EMBL/GenBank/DDBJ databases">
        <authorList>
            <person name="Le V."/>
        </authorList>
    </citation>
    <scope>NUCLEOTIDE SEQUENCE [LARGE SCALE GENOMIC DNA]</scope>
    <source>
        <strain evidence="2 3">BiD32</strain>
    </source>
</reference>
<comment type="caution">
    <text evidence="2">The sequence shown here is derived from an EMBL/GenBank/DDBJ whole genome shotgun (WGS) entry which is preliminary data.</text>
</comment>
<reference evidence="3" key="2">
    <citation type="submission" date="2013-04" db="EMBL/GenBank/DDBJ databases">
        <title>Bisphenol A degrading Sphingobium sp. strain BiD32.</title>
        <authorList>
            <person name="Nielsen J.L."/>
            <person name="Zhou N.A."/>
            <person name="Kjeldal H."/>
        </authorList>
    </citation>
    <scope>NUCLEOTIDE SEQUENCE [LARGE SCALE GENOMIC DNA]</scope>
    <source>
        <strain evidence="3">BiD32</strain>
    </source>
</reference>
<keyword evidence="2" id="KW-0560">Oxidoreductase</keyword>
<organism evidence="2 3">
    <name type="scientific">Sphingobium indicum BiD32</name>
    <dbReference type="NCBI Taxonomy" id="1301087"/>
    <lineage>
        <taxon>Bacteria</taxon>
        <taxon>Pseudomonadati</taxon>
        <taxon>Pseudomonadota</taxon>
        <taxon>Alphaproteobacteria</taxon>
        <taxon>Sphingomonadales</taxon>
        <taxon>Sphingomonadaceae</taxon>
        <taxon>Sphingobium</taxon>
    </lineage>
</organism>
<accession>N1MPI8</accession>
<gene>
    <name evidence="2" type="ORF">EBBID32_17070</name>
</gene>
<comment type="similarity">
    <text evidence="1">Belongs to the short-chain dehydrogenases/reductases (SDR) family.</text>
</comment>